<dbReference type="InterPro" id="IPR020003">
    <property type="entry name" value="ATPase_a/bsu_AS"/>
</dbReference>
<dbReference type="EMBL" id="GL883091">
    <property type="protein sequence ID" value="EGG12067.1"/>
    <property type="molecule type" value="Genomic_DNA"/>
</dbReference>
<feature type="domain" description="ATP synthase alpha subunit C-terminal" evidence="14">
    <location>
        <begin position="420"/>
        <end position="544"/>
    </location>
</feature>
<dbReference type="InterPro" id="IPR005294">
    <property type="entry name" value="ATP_synth_F1_asu"/>
</dbReference>
<dbReference type="InterPro" id="IPR036121">
    <property type="entry name" value="ATPase_F1/V1/A1_a/bsu_N_sf"/>
</dbReference>
<evidence type="ECO:0000256" key="7">
    <source>
        <dbReference type="ARBA" id="ARBA00023065"/>
    </source>
</evidence>
<dbReference type="CDD" id="cd18116">
    <property type="entry name" value="ATP-synt_F1_alpha_N"/>
    <property type="match status" value="1"/>
</dbReference>
<dbReference type="GO" id="GO:0045259">
    <property type="term" value="C:proton-transporting ATP synthase complex"/>
    <property type="evidence" value="ECO:0007669"/>
    <property type="project" value="UniProtKB-KW"/>
</dbReference>
<dbReference type="NCBIfam" id="NF009884">
    <property type="entry name" value="PRK13343.1"/>
    <property type="match status" value="1"/>
</dbReference>
<dbReference type="InterPro" id="IPR000194">
    <property type="entry name" value="ATPase_F1/V1/A1_a/bsu_nucl-bd"/>
</dbReference>
<dbReference type="RefSeq" id="XP_007404442.1">
    <property type="nucleotide sequence ID" value="XM_007404380.1"/>
</dbReference>
<dbReference type="OrthoDB" id="9805536at2759"/>
<dbReference type="Pfam" id="PF00006">
    <property type="entry name" value="ATP-synt_ab"/>
    <property type="match status" value="1"/>
</dbReference>
<dbReference type="GO" id="GO:0005743">
    <property type="term" value="C:mitochondrial inner membrane"/>
    <property type="evidence" value="ECO:0007669"/>
    <property type="project" value="UniProtKB-SubCell"/>
</dbReference>
<keyword evidence="6 12" id="KW-0067">ATP-binding</keyword>
<dbReference type="FunCoup" id="F4R5L4">
    <property type="interactions" value="182"/>
</dbReference>
<dbReference type="VEuPathDB" id="FungiDB:MELLADRAFT_41776"/>
<feature type="domain" description="ATPase F1/V1/A1 complex alpha/beta subunit nucleotide-binding" evidence="13">
    <location>
        <begin position="190"/>
        <end position="413"/>
    </location>
</feature>
<dbReference type="eggNOG" id="KOG1353">
    <property type="taxonomic scope" value="Eukaryota"/>
</dbReference>
<dbReference type="InterPro" id="IPR033732">
    <property type="entry name" value="ATP_synth_F1_a_nt-bd_dom"/>
</dbReference>
<evidence type="ECO:0000259" key="13">
    <source>
        <dbReference type="Pfam" id="PF00006"/>
    </source>
</evidence>
<reference evidence="17" key="1">
    <citation type="journal article" date="2011" name="Proc. Natl. Acad. Sci. U.S.A.">
        <title>Obligate biotrophy features unraveled by the genomic analysis of rust fungi.</title>
        <authorList>
            <person name="Duplessis S."/>
            <person name="Cuomo C.A."/>
            <person name="Lin Y.-C."/>
            <person name="Aerts A."/>
            <person name="Tisserant E."/>
            <person name="Veneault-Fourrey C."/>
            <person name="Joly D.L."/>
            <person name="Hacquard S."/>
            <person name="Amselem J."/>
            <person name="Cantarel B.L."/>
            <person name="Chiu R."/>
            <person name="Coutinho P.M."/>
            <person name="Feau N."/>
            <person name="Field M."/>
            <person name="Frey P."/>
            <person name="Gelhaye E."/>
            <person name="Goldberg J."/>
            <person name="Grabherr M.G."/>
            <person name="Kodira C.D."/>
            <person name="Kohler A."/>
            <person name="Kuees U."/>
            <person name="Lindquist E.A."/>
            <person name="Lucas S.M."/>
            <person name="Mago R."/>
            <person name="Mauceli E."/>
            <person name="Morin E."/>
            <person name="Murat C."/>
            <person name="Pangilinan J.L."/>
            <person name="Park R."/>
            <person name="Pearson M."/>
            <person name="Quesneville H."/>
            <person name="Rouhier N."/>
            <person name="Sakthikumar S."/>
            <person name="Salamov A.A."/>
            <person name="Schmutz J."/>
            <person name="Selles B."/>
            <person name="Shapiro H."/>
            <person name="Tanguay P."/>
            <person name="Tuskan G.A."/>
            <person name="Henrissat B."/>
            <person name="Van de Peer Y."/>
            <person name="Rouze P."/>
            <person name="Ellis J.G."/>
            <person name="Dodds P.N."/>
            <person name="Schein J.E."/>
            <person name="Zhong S."/>
            <person name="Hamelin R.C."/>
            <person name="Grigoriev I.V."/>
            <person name="Szabo L.J."/>
            <person name="Martin F."/>
        </authorList>
    </citation>
    <scope>NUCLEOTIDE SEQUENCE [LARGE SCALE GENOMIC DNA]</scope>
    <source>
        <strain evidence="17">98AG31 / pathotype 3-4-7</strain>
    </source>
</reference>
<dbReference type="FunFam" id="1.20.150.20:FF:000001">
    <property type="entry name" value="ATP synthase subunit alpha"/>
    <property type="match status" value="1"/>
</dbReference>
<dbReference type="GeneID" id="18928009"/>
<dbReference type="InterPro" id="IPR023366">
    <property type="entry name" value="ATP_synth_asu-like_sf"/>
</dbReference>
<evidence type="ECO:0000313" key="17">
    <source>
        <dbReference type="Proteomes" id="UP000001072"/>
    </source>
</evidence>
<evidence type="ECO:0000259" key="14">
    <source>
        <dbReference type="Pfam" id="PF00306"/>
    </source>
</evidence>
<dbReference type="FunFam" id="3.40.50.300:FF:004039">
    <property type="entry name" value="ATP synthase subunit alpha, mitochondrial"/>
    <property type="match status" value="1"/>
</dbReference>
<dbReference type="PANTHER" id="PTHR48082:SF2">
    <property type="entry name" value="ATP SYNTHASE SUBUNIT ALPHA, MITOCHONDRIAL"/>
    <property type="match status" value="1"/>
</dbReference>
<dbReference type="InterPro" id="IPR000793">
    <property type="entry name" value="ATP_synth_asu_C"/>
</dbReference>
<dbReference type="CDD" id="cd01132">
    <property type="entry name" value="F1-ATPase_alpha_CD"/>
    <property type="match status" value="1"/>
</dbReference>
<dbReference type="Pfam" id="PF00306">
    <property type="entry name" value="ATP-synt_ab_C"/>
    <property type="match status" value="1"/>
</dbReference>
<keyword evidence="17" id="KW-1185">Reference proteome</keyword>
<evidence type="ECO:0000256" key="1">
    <source>
        <dbReference type="ARBA" id="ARBA00004273"/>
    </source>
</evidence>
<comment type="similarity">
    <text evidence="2 11">Belongs to the ATPase alpha/beta chains family.</text>
</comment>
<dbReference type="HAMAP" id="MF_01346">
    <property type="entry name" value="ATP_synth_alpha_bact"/>
    <property type="match status" value="1"/>
</dbReference>
<dbReference type="PROSITE" id="PS00152">
    <property type="entry name" value="ATPASE_ALPHA_BETA"/>
    <property type="match status" value="1"/>
</dbReference>
<dbReference type="PANTHER" id="PTHR48082">
    <property type="entry name" value="ATP SYNTHASE SUBUNIT ALPHA, MITOCHONDRIAL"/>
    <property type="match status" value="1"/>
</dbReference>
<dbReference type="KEGG" id="mlr:MELLADRAFT_41776"/>
<dbReference type="PIRSF" id="PIRSF039088">
    <property type="entry name" value="F_ATPase_subunit_alpha"/>
    <property type="match status" value="1"/>
</dbReference>
<evidence type="ECO:0000256" key="8">
    <source>
        <dbReference type="ARBA" id="ARBA00023136"/>
    </source>
</evidence>
<dbReference type="InterPro" id="IPR038376">
    <property type="entry name" value="ATP_synth_asu_C_sf"/>
</dbReference>
<keyword evidence="5 11" id="KW-0375">Hydrogen ion transport</keyword>
<dbReference type="STRING" id="747676.F4R5L4"/>
<dbReference type="GO" id="GO:0046933">
    <property type="term" value="F:proton-transporting ATP synthase activity, rotational mechanism"/>
    <property type="evidence" value="ECO:0007669"/>
    <property type="project" value="EnsemblFungi"/>
</dbReference>
<dbReference type="Gene3D" id="1.20.150.20">
    <property type="entry name" value="ATP synthase alpha/beta chain, C-terminal domain"/>
    <property type="match status" value="1"/>
</dbReference>
<accession>F4R5L4</accession>
<dbReference type="InParanoid" id="F4R5L4"/>
<evidence type="ECO:0000256" key="12">
    <source>
        <dbReference type="RuleBase" id="RU003551"/>
    </source>
</evidence>
<keyword evidence="4 12" id="KW-0547">Nucleotide-binding</keyword>
<dbReference type="NCBIfam" id="TIGR00962">
    <property type="entry name" value="atpA"/>
    <property type="match status" value="1"/>
</dbReference>
<dbReference type="HOGENOM" id="CLU_010091_2_1_1"/>
<dbReference type="SUPFAM" id="SSF47917">
    <property type="entry name" value="C-terminal domain of alpha and beta subunits of F1 ATP synthase"/>
    <property type="match status" value="1"/>
</dbReference>
<gene>
    <name evidence="16" type="ORF">MELLADRAFT_41776</name>
</gene>
<evidence type="ECO:0000259" key="15">
    <source>
        <dbReference type="Pfam" id="PF02874"/>
    </source>
</evidence>
<evidence type="ECO:0000256" key="5">
    <source>
        <dbReference type="ARBA" id="ARBA00022781"/>
    </source>
</evidence>
<dbReference type="Proteomes" id="UP000001072">
    <property type="component" value="Unassembled WGS sequence"/>
</dbReference>
<evidence type="ECO:0000256" key="11">
    <source>
        <dbReference type="RuleBase" id="RU000339"/>
    </source>
</evidence>
<dbReference type="InterPro" id="IPR004100">
    <property type="entry name" value="ATPase_F1/V1/A1_a/bsu_N"/>
</dbReference>
<dbReference type="CDD" id="cd18113">
    <property type="entry name" value="ATP-synt_F1_alpha_C"/>
    <property type="match status" value="1"/>
</dbReference>
<dbReference type="FunFam" id="2.40.30.20:FF:000001">
    <property type="entry name" value="ATP synthase subunit alpha"/>
    <property type="match status" value="1"/>
</dbReference>
<dbReference type="GO" id="GO:0042645">
    <property type="term" value="C:mitochondrial nucleoid"/>
    <property type="evidence" value="ECO:0007669"/>
    <property type="project" value="EnsemblFungi"/>
</dbReference>
<dbReference type="GO" id="GO:0043531">
    <property type="term" value="F:ADP binding"/>
    <property type="evidence" value="ECO:0007669"/>
    <property type="project" value="TreeGrafter"/>
</dbReference>
<keyword evidence="9 12" id="KW-0139">CF(1)</keyword>
<dbReference type="Gene3D" id="2.40.30.20">
    <property type="match status" value="1"/>
</dbReference>
<dbReference type="AlphaFoldDB" id="F4R5L4"/>
<evidence type="ECO:0000256" key="4">
    <source>
        <dbReference type="ARBA" id="ARBA00022741"/>
    </source>
</evidence>
<comment type="function">
    <text evidence="12">Produces ATP from ADP in the presence of a proton gradient across the membrane.</text>
</comment>
<sequence length="550" mass="59582">MASLIRAACRSAVPLSRSTLPSQALRKQVPTLTSQLRTYATAKPAASEVSSILEERIGGSSAATDVQETGRVLTIGDGIARVYGLRNVQAEEMVEFSSGVRGMCLNLEADNVGVTIFGSDRLIKEGDTVKRTGQIVDVPVGPELLGRVVDALGNPIDGKGPIACKERRRASLKAPGVLPRRSVNQPMMTGIKSIDAMVPIGRGQRELIIGDRQTGKTAVALDTILNQKRWNEGTDETQKLYCVYVAVGQKRSTVAQLVQTLEENDALKYSIIVAATASEAAPLQYLAPFSGCAMGEWFRDNGKHALIIYDDLSKQAVAYRQMSLLLRRPPGREAYPGDVFYLHSRLLERAAKMNEKLGGGSLTALPIIETQGGDVSAYIPTNVISITDGQIFLEAELFFKGVRPAINVGLSVSRVGSAAQTKIMKSVSGSLKLYLAQYRDVAAFAQFGSDLDASTRYLLSRGARLTELLKQGQYQPLAFEVQVPILYAGVNGMLDKVPVEKIVAWDLAFRDHLTTEQSALLKDITGGKMTPEIEAKIKSVVKSFTSNFLQ</sequence>
<feature type="domain" description="ATPase F1/V1/A1 complex alpha/beta subunit N-terminal" evidence="15">
    <location>
        <begin position="66"/>
        <end position="133"/>
    </location>
</feature>
<keyword evidence="3 11" id="KW-0813">Transport</keyword>
<organism evidence="17">
    <name type="scientific">Melampsora larici-populina (strain 98AG31 / pathotype 3-4-7)</name>
    <name type="common">Poplar leaf rust fungus</name>
    <dbReference type="NCBI Taxonomy" id="747676"/>
    <lineage>
        <taxon>Eukaryota</taxon>
        <taxon>Fungi</taxon>
        <taxon>Dikarya</taxon>
        <taxon>Basidiomycota</taxon>
        <taxon>Pucciniomycotina</taxon>
        <taxon>Pucciniomycetes</taxon>
        <taxon>Pucciniales</taxon>
        <taxon>Melampsoraceae</taxon>
        <taxon>Melampsora</taxon>
    </lineage>
</organism>
<evidence type="ECO:0000256" key="6">
    <source>
        <dbReference type="ARBA" id="ARBA00022840"/>
    </source>
</evidence>
<keyword evidence="10 12" id="KW-0066">ATP synthesis</keyword>
<proteinExistence type="inferred from homology"/>
<comment type="subcellular location">
    <subcellularLocation>
        <location evidence="1">Mitochondrion inner membrane</location>
    </subcellularLocation>
</comment>
<dbReference type="InterPro" id="IPR027417">
    <property type="entry name" value="P-loop_NTPase"/>
</dbReference>
<evidence type="ECO:0000313" key="16">
    <source>
        <dbReference type="EMBL" id="EGG12067.1"/>
    </source>
</evidence>
<dbReference type="Gene3D" id="3.40.50.300">
    <property type="entry name" value="P-loop containing nucleotide triphosphate hydrolases"/>
    <property type="match status" value="1"/>
</dbReference>
<keyword evidence="8" id="KW-0472">Membrane</keyword>
<evidence type="ECO:0000256" key="10">
    <source>
        <dbReference type="ARBA" id="ARBA00023310"/>
    </source>
</evidence>
<keyword evidence="7 11" id="KW-0406">Ion transport</keyword>
<dbReference type="GO" id="GO:0005524">
    <property type="term" value="F:ATP binding"/>
    <property type="evidence" value="ECO:0007669"/>
    <property type="project" value="UniProtKB-KW"/>
</dbReference>
<dbReference type="Pfam" id="PF02874">
    <property type="entry name" value="ATP-synt_ab_N"/>
    <property type="match status" value="1"/>
</dbReference>
<evidence type="ECO:0000256" key="3">
    <source>
        <dbReference type="ARBA" id="ARBA00022448"/>
    </source>
</evidence>
<dbReference type="SUPFAM" id="SSF50615">
    <property type="entry name" value="N-terminal domain of alpha and beta subunits of F1 ATP synthase"/>
    <property type="match status" value="1"/>
</dbReference>
<dbReference type="SUPFAM" id="SSF52540">
    <property type="entry name" value="P-loop containing nucleoside triphosphate hydrolases"/>
    <property type="match status" value="1"/>
</dbReference>
<dbReference type="GO" id="GO:0016887">
    <property type="term" value="F:ATP hydrolysis activity"/>
    <property type="evidence" value="ECO:0007669"/>
    <property type="project" value="EnsemblFungi"/>
</dbReference>
<evidence type="ECO:0000256" key="2">
    <source>
        <dbReference type="ARBA" id="ARBA00008936"/>
    </source>
</evidence>
<protein>
    <recommendedName>
        <fullName evidence="12">ATP synthase subunit alpha</fullName>
    </recommendedName>
</protein>
<name>F4R5L4_MELLP</name>
<evidence type="ECO:0000256" key="9">
    <source>
        <dbReference type="ARBA" id="ARBA00023196"/>
    </source>
</evidence>